<evidence type="ECO:0000313" key="2">
    <source>
        <dbReference type="EnsemblMetazoa" id="CapteP201255"/>
    </source>
</evidence>
<reference evidence="2" key="3">
    <citation type="submission" date="2015-06" db="UniProtKB">
        <authorList>
            <consortium name="EnsemblMetazoa"/>
        </authorList>
    </citation>
    <scope>IDENTIFICATION</scope>
</reference>
<name>R7UUH1_CAPTE</name>
<dbReference type="PANTHER" id="PTHR46670:SF3">
    <property type="entry name" value="ENDONUCLEASE_EXONUCLEASE_PHOSPHATASE DOMAIN-CONTAINING PROTEIN"/>
    <property type="match status" value="1"/>
</dbReference>
<evidence type="ECO:0000313" key="1">
    <source>
        <dbReference type="EMBL" id="ELU10278.1"/>
    </source>
</evidence>
<dbReference type="AlphaFoldDB" id="R7UUH1"/>
<dbReference type="EMBL" id="AMQN01006107">
    <property type="status" value="NOT_ANNOTATED_CDS"/>
    <property type="molecule type" value="Genomic_DNA"/>
</dbReference>
<reference evidence="3" key="1">
    <citation type="submission" date="2012-12" db="EMBL/GenBank/DDBJ databases">
        <authorList>
            <person name="Hellsten U."/>
            <person name="Grimwood J."/>
            <person name="Chapman J.A."/>
            <person name="Shapiro H."/>
            <person name="Aerts A."/>
            <person name="Otillar R.P."/>
            <person name="Terry A.Y."/>
            <person name="Boore J.L."/>
            <person name="Simakov O."/>
            <person name="Marletaz F."/>
            <person name="Cho S.-J."/>
            <person name="Edsinger-Gonzales E."/>
            <person name="Havlak P."/>
            <person name="Kuo D.-H."/>
            <person name="Larsson T."/>
            <person name="Lv J."/>
            <person name="Arendt D."/>
            <person name="Savage R."/>
            <person name="Osoegawa K."/>
            <person name="de Jong P."/>
            <person name="Lindberg D.R."/>
            <person name="Seaver E.C."/>
            <person name="Weisblat D.A."/>
            <person name="Putnam N.H."/>
            <person name="Grigoriev I.V."/>
            <person name="Rokhsar D.S."/>
        </authorList>
    </citation>
    <scope>NUCLEOTIDE SEQUENCE</scope>
    <source>
        <strain evidence="3">I ESC-2004</strain>
    </source>
</reference>
<dbReference type="Proteomes" id="UP000014760">
    <property type="component" value="Unassembled WGS sequence"/>
</dbReference>
<gene>
    <name evidence="1" type="ORF">CAPTEDRAFT_201255</name>
</gene>
<dbReference type="HOGENOM" id="CLU_1210773_0_0_1"/>
<keyword evidence="3" id="KW-1185">Reference proteome</keyword>
<dbReference type="EMBL" id="KB297637">
    <property type="protein sequence ID" value="ELU10278.1"/>
    <property type="molecule type" value="Genomic_DNA"/>
</dbReference>
<proteinExistence type="predicted"/>
<organism evidence="1">
    <name type="scientific">Capitella teleta</name>
    <name type="common">Polychaete worm</name>
    <dbReference type="NCBI Taxonomy" id="283909"/>
    <lineage>
        <taxon>Eukaryota</taxon>
        <taxon>Metazoa</taxon>
        <taxon>Spiralia</taxon>
        <taxon>Lophotrochozoa</taxon>
        <taxon>Annelida</taxon>
        <taxon>Polychaeta</taxon>
        <taxon>Sedentaria</taxon>
        <taxon>Scolecida</taxon>
        <taxon>Capitellidae</taxon>
        <taxon>Capitella</taxon>
    </lineage>
</organism>
<dbReference type="EnsemblMetazoa" id="CapteT201255">
    <property type="protein sequence ID" value="CapteP201255"/>
    <property type="gene ID" value="CapteG201255"/>
</dbReference>
<protein>
    <submittedName>
        <fullName evidence="1 2">Uncharacterized protein</fullName>
    </submittedName>
</protein>
<dbReference type="PANTHER" id="PTHR46670">
    <property type="entry name" value="ENDO/EXONUCLEASE/PHOSPHATASE DOMAIN-CONTAINING PROTEIN"/>
    <property type="match status" value="1"/>
</dbReference>
<reference evidence="1 3" key="2">
    <citation type="journal article" date="2013" name="Nature">
        <title>Insights into bilaterian evolution from three spiralian genomes.</title>
        <authorList>
            <person name="Simakov O."/>
            <person name="Marletaz F."/>
            <person name="Cho S.J."/>
            <person name="Edsinger-Gonzales E."/>
            <person name="Havlak P."/>
            <person name="Hellsten U."/>
            <person name="Kuo D.H."/>
            <person name="Larsson T."/>
            <person name="Lv J."/>
            <person name="Arendt D."/>
            <person name="Savage R."/>
            <person name="Osoegawa K."/>
            <person name="de Jong P."/>
            <person name="Grimwood J."/>
            <person name="Chapman J.A."/>
            <person name="Shapiro H."/>
            <person name="Aerts A."/>
            <person name="Otillar R.P."/>
            <person name="Terry A.Y."/>
            <person name="Boore J.L."/>
            <person name="Grigoriev I.V."/>
            <person name="Lindberg D.R."/>
            <person name="Seaver E.C."/>
            <person name="Weisblat D.A."/>
            <person name="Putnam N.H."/>
            <person name="Rokhsar D.S."/>
        </authorList>
    </citation>
    <scope>NUCLEOTIDE SEQUENCE</scope>
    <source>
        <strain evidence="1 3">I ESC-2004</strain>
    </source>
</reference>
<evidence type="ECO:0000313" key="3">
    <source>
        <dbReference type="Proteomes" id="UP000014760"/>
    </source>
</evidence>
<accession>R7UUH1</accession>
<sequence>MSTVELESNCRREIEKRKRQGIHLEFEKQADGKMDSHFGLEIGKVGKRRTLTRALTGAASTRRTSLFLANRGVAVIDQSKNHNGNLLRVLINPWSICNKAEDINNFIIEYNIDILVITKTWLTVLECVIKGPIVLRICVVYQPYRTALFMEEFSSYLAGLATSPVHLLVLGDFKLHVDDPLDKCTQDFLTSMSSLGLEQHVTTVTHAMVILWIWFSPHSAILWISHGSQ</sequence>